<gene>
    <name evidence="2" type="ORF">BDQ94DRAFT_140118</name>
</gene>
<feature type="transmembrane region" description="Helical" evidence="1">
    <location>
        <begin position="35"/>
        <end position="63"/>
    </location>
</feature>
<keyword evidence="1" id="KW-1133">Transmembrane helix</keyword>
<protein>
    <submittedName>
        <fullName evidence="2">Uncharacterized protein</fullName>
    </submittedName>
</protein>
<evidence type="ECO:0000313" key="3">
    <source>
        <dbReference type="Proteomes" id="UP000253729"/>
    </source>
</evidence>
<evidence type="ECO:0000256" key="1">
    <source>
        <dbReference type="SAM" id="Phobius"/>
    </source>
</evidence>
<name>A0A3F3Q777_9EURO</name>
<evidence type="ECO:0000313" key="2">
    <source>
        <dbReference type="EMBL" id="RDH35028.1"/>
    </source>
</evidence>
<dbReference type="GeneID" id="38133917"/>
<dbReference type="RefSeq" id="XP_026628050.1">
    <property type="nucleotide sequence ID" value="XM_026765561.1"/>
</dbReference>
<keyword evidence="1" id="KW-0472">Membrane</keyword>
<proteinExistence type="predicted"/>
<reference evidence="2 3" key="1">
    <citation type="submission" date="2018-07" db="EMBL/GenBank/DDBJ databases">
        <title>The genomes of Aspergillus section Nigri reveals drivers in fungal speciation.</title>
        <authorList>
            <consortium name="DOE Joint Genome Institute"/>
            <person name="Vesth T.C."/>
            <person name="Nybo J."/>
            <person name="Theobald S."/>
            <person name="Brandl J."/>
            <person name="Frisvad J.C."/>
            <person name="Nielsen K.F."/>
            <person name="Lyhne E.K."/>
            <person name="Kogle M.E."/>
            <person name="Kuo A."/>
            <person name="Riley R."/>
            <person name="Clum A."/>
            <person name="Nolan M."/>
            <person name="Lipzen A."/>
            <person name="Salamov A."/>
            <person name="Henrissat B."/>
            <person name="Wiebenga A."/>
            <person name="De vries R.P."/>
            <person name="Grigoriev I.V."/>
            <person name="Mortensen U.H."/>
            <person name="Andersen M.R."/>
            <person name="Baker S.E."/>
        </authorList>
    </citation>
    <scope>NUCLEOTIDE SEQUENCE [LARGE SCALE GENOMIC DNA]</scope>
    <source>
        <strain evidence="2 3">CBS 139.54b</strain>
    </source>
</reference>
<accession>A0A3F3Q777</accession>
<sequence>MEMDLSSWELKFWQVALLGTRPQGSRVDWLQPGPFFFGCPFFLFPFSVVIYLTLITEYYLLILLIFNRHFLFLFCSFGCGSSSAYYFSRSVGSGPGSSRPSGTLAWDTNWTILQSFRYAGYMAPVLANCVKAPLRHEAIRRPQSNGTPSFALSG</sequence>
<feature type="transmembrane region" description="Helical" evidence="1">
    <location>
        <begin position="70"/>
        <end position="88"/>
    </location>
</feature>
<organism evidence="2 3">
    <name type="scientific">Aspergillus welwitschiae</name>
    <dbReference type="NCBI Taxonomy" id="1341132"/>
    <lineage>
        <taxon>Eukaryota</taxon>
        <taxon>Fungi</taxon>
        <taxon>Dikarya</taxon>
        <taxon>Ascomycota</taxon>
        <taxon>Pezizomycotina</taxon>
        <taxon>Eurotiomycetes</taxon>
        <taxon>Eurotiomycetidae</taxon>
        <taxon>Eurotiales</taxon>
        <taxon>Aspergillaceae</taxon>
        <taxon>Aspergillus</taxon>
        <taxon>Aspergillus subgen. Circumdati</taxon>
    </lineage>
</organism>
<dbReference type="Proteomes" id="UP000253729">
    <property type="component" value="Unassembled WGS sequence"/>
</dbReference>
<keyword evidence="1" id="KW-0812">Transmembrane</keyword>
<dbReference type="AlphaFoldDB" id="A0A3F3Q777"/>
<dbReference type="EMBL" id="KZ852041">
    <property type="protein sequence ID" value="RDH35028.1"/>
    <property type="molecule type" value="Genomic_DNA"/>
</dbReference>
<keyword evidence="3" id="KW-1185">Reference proteome</keyword>